<evidence type="ECO:0000313" key="1">
    <source>
        <dbReference type="EMBL" id="KFO37042.1"/>
    </source>
</evidence>
<organism evidence="1 2">
    <name type="scientific">Fukomys damarensis</name>
    <name type="common">Damaraland mole rat</name>
    <name type="synonym">Cryptomys damarensis</name>
    <dbReference type="NCBI Taxonomy" id="885580"/>
    <lineage>
        <taxon>Eukaryota</taxon>
        <taxon>Metazoa</taxon>
        <taxon>Chordata</taxon>
        <taxon>Craniata</taxon>
        <taxon>Vertebrata</taxon>
        <taxon>Euteleostomi</taxon>
        <taxon>Mammalia</taxon>
        <taxon>Eutheria</taxon>
        <taxon>Euarchontoglires</taxon>
        <taxon>Glires</taxon>
        <taxon>Rodentia</taxon>
        <taxon>Hystricomorpha</taxon>
        <taxon>Bathyergidae</taxon>
        <taxon>Fukomys</taxon>
    </lineage>
</organism>
<name>A0A091E116_FUKDA</name>
<accession>A0A091E116</accession>
<gene>
    <name evidence="1" type="ORF">H920_01518</name>
</gene>
<dbReference type="AlphaFoldDB" id="A0A091E116"/>
<sequence length="124" mass="13913">MKRGWGGGYQNSLDLREQIFQKYPSHQQRCRCVAVAQKSQPSAAVFPWKPPATPLPTLPLQPCATEDPARVRDVMLLAGRESRDLRPSGGANRGRLWMLEIYGFYPERIAKPTCNSSQSTKHSS</sequence>
<keyword evidence="2" id="KW-1185">Reference proteome</keyword>
<proteinExistence type="predicted"/>
<evidence type="ECO:0000313" key="2">
    <source>
        <dbReference type="Proteomes" id="UP000028990"/>
    </source>
</evidence>
<dbReference type="Proteomes" id="UP000028990">
    <property type="component" value="Unassembled WGS sequence"/>
</dbReference>
<dbReference type="EMBL" id="KN121127">
    <property type="protein sequence ID" value="KFO37042.1"/>
    <property type="molecule type" value="Genomic_DNA"/>
</dbReference>
<reference evidence="1 2" key="1">
    <citation type="submission" date="2013-11" db="EMBL/GenBank/DDBJ databases">
        <title>The Damaraland mole rat (Fukomys damarensis) genome and evolution of African mole rats.</title>
        <authorList>
            <person name="Gladyshev V.N."/>
            <person name="Fang X."/>
        </authorList>
    </citation>
    <scope>NUCLEOTIDE SEQUENCE [LARGE SCALE GENOMIC DNA]</scope>
    <source>
        <tissue evidence="1">Liver</tissue>
    </source>
</reference>
<protein>
    <submittedName>
        <fullName evidence="1">Uncharacterized protein</fullName>
    </submittedName>
</protein>